<dbReference type="Gene3D" id="3.40.50.300">
    <property type="entry name" value="P-loop containing nucleotide triphosphate hydrolases"/>
    <property type="match status" value="2"/>
</dbReference>
<keyword evidence="2" id="KW-0067">ATP-binding</keyword>
<dbReference type="InterPro" id="IPR027417">
    <property type="entry name" value="P-loop_NTPase"/>
</dbReference>
<dbReference type="SMART" id="SM00487">
    <property type="entry name" value="DEXDc"/>
    <property type="match status" value="1"/>
</dbReference>
<protein>
    <submittedName>
        <fullName evidence="6">DEAD/DEAH box helicase</fullName>
    </submittedName>
</protein>
<dbReference type="EMBL" id="JBBMFN010000008">
    <property type="protein sequence ID" value="MEQ2465149.1"/>
    <property type="molecule type" value="Genomic_DNA"/>
</dbReference>
<evidence type="ECO:0000313" key="7">
    <source>
        <dbReference type="Proteomes" id="UP001465426"/>
    </source>
</evidence>
<reference evidence="6 7" key="1">
    <citation type="submission" date="2024-03" db="EMBL/GenBank/DDBJ databases">
        <title>Human intestinal bacterial collection.</title>
        <authorList>
            <person name="Pauvert C."/>
            <person name="Hitch T.C.A."/>
            <person name="Clavel T."/>
        </authorList>
    </citation>
    <scope>NUCLEOTIDE SEQUENCE [LARGE SCALE GENOMIC DNA]</scope>
    <source>
        <strain evidence="6 7">CLA-SR-H024</strain>
    </source>
</reference>
<evidence type="ECO:0000256" key="1">
    <source>
        <dbReference type="ARBA" id="ARBA00022741"/>
    </source>
</evidence>
<sequence length="499" mass="57157">MRFYIKDNLLIPTKTNPTHAYRIADISKTQLNKLPQKENYPFNPSLQSTLQGKALLLDEIPFSQEEIQAHYENGYCSYLKGIDKNARNKYMCKRCGNENQELFASFPCARCKVICTYCRNCIMMGRISECTPLITWCGPQLNQDTSDNALQWSGTLSPGQQEASDKMVSIIENKSELLIWAVCGAGKTEILFKGIEKALQKNQRVCIATPRTDVVLELAPRLQEVFPKIKVLPVFGGSEDRHHFSPLTISTTHQLFRFQQAFDLVILDEMDAFPYSVDKSLQYAVQKARKDHSTLIYLTATPDKNWQEKCRQNKIDYVTIPARFHQFPLPVPNFQWCGNWEKGLNKDKLPTPVVNWMQERVLLNKPMLLFVPKIHYMEKVKILLQSIVGSLETVHAEDPDRKEKVQKMRKKEVDLLITTTILERGVTFPNVDVAVLGAENQIFTESALVQIAGRVGRKKEFPDGTITFFHYGKTNSMVSARKQIMKSNKEARERGMLLL</sequence>
<keyword evidence="6" id="KW-0378">Hydrolase</keyword>
<dbReference type="InterPro" id="IPR014001">
    <property type="entry name" value="Helicase_ATP-bd"/>
</dbReference>
<keyword evidence="1" id="KW-0547">Nucleotide-binding</keyword>
<evidence type="ECO:0000259" key="4">
    <source>
        <dbReference type="PROSITE" id="PS51192"/>
    </source>
</evidence>
<keyword evidence="7" id="KW-1185">Reference proteome</keyword>
<evidence type="ECO:0000313" key="6">
    <source>
        <dbReference type="EMBL" id="MEQ2465149.1"/>
    </source>
</evidence>
<evidence type="ECO:0000256" key="3">
    <source>
        <dbReference type="ARBA" id="ARBA00023125"/>
    </source>
</evidence>
<dbReference type="SUPFAM" id="SSF52540">
    <property type="entry name" value="P-loop containing nucleoside triphosphate hydrolases"/>
    <property type="match status" value="1"/>
</dbReference>
<dbReference type="InterPro" id="IPR001650">
    <property type="entry name" value="Helicase_C-like"/>
</dbReference>
<dbReference type="SMART" id="SM00490">
    <property type="entry name" value="HELICc"/>
    <property type="match status" value="1"/>
</dbReference>
<dbReference type="PANTHER" id="PTHR30580">
    <property type="entry name" value="PRIMOSOMAL PROTEIN N"/>
    <property type="match status" value="1"/>
</dbReference>
<organism evidence="6 7">
    <name type="scientific">Niallia hominis</name>
    <dbReference type="NCBI Taxonomy" id="3133173"/>
    <lineage>
        <taxon>Bacteria</taxon>
        <taxon>Bacillati</taxon>
        <taxon>Bacillota</taxon>
        <taxon>Bacilli</taxon>
        <taxon>Bacillales</taxon>
        <taxon>Bacillaceae</taxon>
        <taxon>Niallia</taxon>
    </lineage>
</organism>
<accession>A0ABV1EVM5</accession>
<name>A0ABV1EVM5_9BACI</name>
<dbReference type="RefSeq" id="WP_349204469.1">
    <property type="nucleotide sequence ID" value="NZ_JBBMFN010000008.1"/>
</dbReference>
<keyword evidence="6" id="KW-0347">Helicase</keyword>
<gene>
    <name evidence="6" type="ORF">WMO63_05615</name>
</gene>
<feature type="domain" description="Helicase C-terminal" evidence="5">
    <location>
        <begin position="348"/>
        <end position="499"/>
    </location>
</feature>
<evidence type="ECO:0000259" key="5">
    <source>
        <dbReference type="PROSITE" id="PS51194"/>
    </source>
</evidence>
<dbReference type="PROSITE" id="PS51192">
    <property type="entry name" value="HELICASE_ATP_BIND_1"/>
    <property type="match status" value="1"/>
</dbReference>
<dbReference type="InterPro" id="IPR006935">
    <property type="entry name" value="Helicase/UvrB_N"/>
</dbReference>
<feature type="domain" description="Helicase ATP-binding" evidence="4">
    <location>
        <begin position="168"/>
        <end position="320"/>
    </location>
</feature>
<evidence type="ECO:0000256" key="2">
    <source>
        <dbReference type="ARBA" id="ARBA00022840"/>
    </source>
</evidence>
<proteinExistence type="predicted"/>
<dbReference type="Pfam" id="PF00271">
    <property type="entry name" value="Helicase_C"/>
    <property type="match status" value="1"/>
</dbReference>
<dbReference type="PROSITE" id="PS51194">
    <property type="entry name" value="HELICASE_CTER"/>
    <property type="match status" value="1"/>
</dbReference>
<comment type="caution">
    <text evidence="6">The sequence shown here is derived from an EMBL/GenBank/DDBJ whole genome shotgun (WGS) entry which is preliminary data.</text>
</comment>
<dbReference type="Proteomes" id="UP001465426">
    <property type="component" value="Unassembled WGS sequence"/>
</dbReference>
<dbReference type="GO" id="GO:0004386">
    <property type="term" value="F:helicase activity"/>
    <property type="evidence" value="ECO:0007669"/>
    <property type="project" value="UniProtKB-KW"/>
</dbReference>
<keyword evidence="3" id="KW-0238">DNA-binding</keyword>
<dbReference type="PANTHER" id="PTHR30580:SF1">
    <property type="entry name" value="COMF OPERON PROTEIN 1"/>
    <property type="match status" value="1"/>
</dbReference>
<dbReference type="Pfam" id="PF04851">
    <property type="entry name" value="ResIII"/>
    <property type="match status" value="1"/>
</dbReference>